<dbReference type="PANTHER" id="PTHR48083">
    <property type="entry name" value="MEDIUM-CHAIN SPECIFIC ACYL-COA DEHYDROGENASE, MITOCHONDRIAL-RELATED"/>
    <property type="match status" value="1"/>
</dbReference>
<feature type="domain" description="Acyl-CoA oxidase/dehydrogenase middle" evidence="9">
    <location>
        <begin position="129"/>
        <end position="227"/>
    </location>
</feature>
<proteinExistence type="inferred from homology"/>
<dbReference type="Pfam" id="PF02770">
    <property type="entry name" value="Acyl-CoA_dh_M"/>
    <property type="match status" value="1"/>
</dbReference>
<keyword evidence="12" id="KW-1185">Reference proteome</keyword>
<evidence type="ECO:0000256" key="3">
    <source>
        <dbReference type="ARBA" id="ARBA00011738"/>
    </source>
</evidence>
<dbReference type="FunFam" id="2.40.110.10:FF:000002">
    <property type="entry name" value="Acyl-CoA dehydrogenase fadE12"/>
    <property type="match status" value="1"/>
</dbReference>
<dbReference type="InterPro" id="IPR009075">
    <property type="entry name" value="AcylCo_DH/oxidase_C"/>
</dbReference>
<dbReference type="InterPro" id="IPR050741">
    <property type="entry name" value="Acyl-CoA_dehydrogenase"/>
</dbReference>
<dbReference type="PANTHER" id="PTHR48083:SF13">
    <property type="entry name" value="ACYL-COA DEHYDROGENASE FAMILY MEMBER 11"/>
    <property type="match status" value="1"/>
</dbReference>
<dbReference type="GO" id="GO:0003995">
    <property type="term" value="F:acyl-CoA dehydrogenase activity"/>
    <property type="evidence" value="ECO:0007669"/>
    <property type="project" value="TreeGrafter"/>
</dbReference>
<keyword evidence="6 7" id="KW-0560">Oxidoreductase</keyword>
<evidence type="ECO:0000259" key="10">
    <source>
        <dbReference type="Pfam" id="PF02771"/>
    </source>
</evidence>
<dbReference type="InterPro" id="IPR046373">
    <property type="entry name" value="Acyl-CoA_Oxase/DH_mid-dom_sf"/>
</dbReference>
<dbReference type="SUPFAM" id="SSF56645">
    <property type="entry name" value="Acyl-CoA dehydrogenase NM domain-like"/>
    <property type="match status" value="1"/>
</dbReference>
<dbReference type="InterPro" id="IPR036250">
    <property type="entry name" value="AcylCo_DH-like_C"/>
</dbReference>
<dbReference type="RefSeq" id="WP_106394843.1">
    <property type="nucleotide sequence ID" value="NZ_PVNK01000244.1"/>
</dbReference>
<evidence type="ECO:0000313" key="11">
    <source>
        <dbReference type="EMBL" id="PRP91356.1"/>
    </source>
</evidence>
<sequence length="410" mass="44968">MDFSVPEPFQATLNEIRAFLDERVIPVEASFRGADDFAPVEAAMREVRAEARARGLWLPQMAKRHGGMGLSLLEHGLVSEILGRSPIGNYALNCQAPDAGNMEVLAEYASRAQRERFLDPLLAGEIRSCFAMTEPGRAGSNPVWLETKATRDGDEFVIDGHKWFTSGADGAAFAIVMAVTEPEGAPHKRASMFVVPTDTPGYSLVRNISVMGDPGSGWASHAEVRFEGCRVPASSMLGLPGAGFLIAQARLGPGRIHHCMRWIGICERAFDMMCERAATRELSPGKMLGEKQTIQNWIAESRAEIDSARLAVLHAAWRIDAVGQREARVEVSAIKFHVAKVLRNVLERAIQTHGALGITDDTVLSFFYRHERGAQIYDGPDEVHKSVVARELLKRHGLDVRRRPAPGAAK</sequence>
<dbReference type="InterPro" id="IPR009100">
    <property type="entry name" value="AcylCoA_DH/oxidase_NM_dom_sf"/>
</dbReference>
<dbReference type="Pfam" id="PF00441">
    <property type="entry name" value="Acyl-CoA_dh_1"/>
    <property type="match status" value="1"/>
</dbReference>
<comment type="subunit">
    <text evidence="3">Homodimer.</text>
</comment>
<reference evidence="11 12" key="1">
    <citation type="submission" date="2018-03" db="EMBL/GenBank/DDBJ databases">
        <title>Draft Genome Sequences of the Obligatory Marine Myxobacteria Enhygromyxa salina SWB005.</title>
        <authorList>
            <person name="Poehlein A."/>
            <person name="Moghaddam J.A."/>
            <person name="Harms H."/>
            <person name="Alanjari M."/>
            <person name="Koenig G.M."/>
            <person name="Daniel R."/>
            <person name="Schaeberle T.F."/>
        </authorList>
    </citation>
    <scope>NUCLEOTIDE SEQUENCE [LARGE SCALE GENOMIC DNA]</scope>
    <source>
        <strain evidence="11 12">SWB005</strain>
    </source>
</reference>
<dbReference type="GO" id="GO:0033734">
    <property type="term" value="F:(R)-benzylsuccinyl-CoA dehydrogenase activity"/>
    <property type="evidence" value="ECO:0007669"/>
    <property type="project" value="UniProtKB-EC"/>
</dbReference>
<comment type="caution">
    <text evidence="11">The sequence shown here is derived from an EMBL/GenBank/DDBJ whole genome shotgun (WGS) entry which is preliminary data.</text>
</comment>
<dbReference type="EMBL" id="PVNK01000244">
    <property type="protein sequence ID" value="PRP91356.1"/>
    <property type="molecule type" value="Genomic_DNA"/>
</dbReference>
<evidence type="ECO:0000256" key="5">
    <source>
        <dbReference type="ARBA" id="ARBA00022827"/>
    </source>
</evidence>
<comment type="similarity">
    <text evidence="2 7">Belongs to the acyl-CoA dehydrogenase family.</text>
</comment>
<dbReference type="Proteomes" id="UP000237968">
    <property type="component" value="Unassembled WGS sequence"/>
</dbReference>
<protein>
    <submittedName>
        <fullName evidence="11">(R)-benzylsuccinyl-CoA dehydrogenase</fullName>
        <ecNumber evidence="11">1.3.8.3</ecNumber>
    </submittedName>
</protein>
<dbReference type="EC" id="1.3.8.3" evidence="11"/>
<evidence type="ECO:0000259" key="8">
    <source>
        <dbReference type="Pfam" id="PF00441"/>
    </source>
</evidence>
<name>A0A2S9XEQ9_9BACT</name>
<evidence type="ECO:0000256" key="7">
    <source>
        <dbReference type="RuleBase" id="RU362125"/>
    </source>
</evidence>
<dbReference type="Gene3D" id="2.40.110.10">
    <property type="entry name" value="Butyryl-CoA Dehydrogenase, subunit A, domain 2"/>
    <property type="match status" value="1"/>
</dbReference>
<dbReference type="SUPFAM" id="SSF47203">
    <property type="entry name" value="Acyl-CoA dehydrogenase C-terminal domain-like"/>
    <property type="match status" value="1"/>
</dbReference>
<gene>
    <name evidence="11" type="primary">bbsG</name>
    <name evidence="11" type="ORF">ENSA5_56220</name>
</gene>
<dbReference type="OrthoDB" id="9765339at2"/>
<evidence type="ECO:0000259" key="9">
    <source>
        <dbReference type="Pfam" id="PF02770"/>
    </source>
</evidence>
<dbReference type="InterPro" id="IPR006091">
    <property type="entry name" value="Acyl-CoA_Oxase/DH_mid-dom"/>
</dbReference>
<organism evidence="11 12">
    <name type="scientific">Enhygromyxa salina</name>
    <dbReference type="NCBI Taxonomy" id="215803"/>
    <lineage>
        <taxon>Bacteria</taxon>
        <taxon>Pseudomonadati</taxon>
        <taxon>Myxococcota</taxon>
        <taxon>Polyangia</taxon>
        <taxon>Nannocystales</taxon>
        <taxon>Nannocystaceae</taxon>
        <taxon>Enhygromyxa</taxon>
    </lineage>
</organism>
<evidence type="ECO:0000256" key="4">
    <source>
        <dbReference type="ARBA" id="ARBA00022630"/>
    </source>
</evidence>
<dbReference type="Gene3D" id="1.10.540.10">
    <property type="entry name" value="Acyl-CoA dehydrogenase/oxidase, N-terminal domain"/>
    <property type="match status" value="1"/>
</dbReference>
<keyword evidence="4 7" id="KW-0285">Flavoprotein</keyword>
<evidence type="ECO:0000256" key="2">
    <source>
        <dbReference type="ARBA" id="ARBA00009347"/>
    </source>
</evidence>
<evidence type="ECO:0000256" key="6">
    <source>
        <dbReference type="ARBA" id="ARBA00023002"/>
    </source>
</evidence>
<evidence type="ECO:0000256" key="1">
    <source>
        <dbReference type="ARBA" id="ARBA00001974"/>
    </source>
</evidence>
<dbReference type="InterPro" id="IPR013786">
    <property type="entry name" value="AcylCoA_DH/ox_N"/>
</dbReference>
<dbReference type="InterPro" id="IPR037069">
    <property type="entry name" value="AcylCoA_DH/ox_N_sf"/>
</dbReference>
<accession>A0A2S9XEQ9</accession>
<dbReference type="GO" id="GO:0005737">
    <property type="term" value="C:cytoplasm"/>
    <property type="evidence" value="ECO:0007669"/>
    <property type="project" value="TreeGrafter"/>
</dbReference>
<dbReference type="Gene3D" id="1.20.140.10">
    <property type="entry name" value="Butyryl-CoA Dehydrogenase, subunit A, domain 3"/>
    <property type="match status" value="1"/>
</dbReference>
<comment type="cofactor">
    <cofactor evidence="1 7">
        <name>FAD</name>
        <dbReference type="ChEBI" id="CHEBI:57692"/>
    </cofactor>
</comment>
<keyword evidence="5 7" id="KW-0274">FAD</keyword>
<dbReference type="Pfam" id="PF02771">
    <property type="entry name" value="Acyl-CoA_dh_N"/>
    <property type="match status" value="1"/>
</dbReference>
<dbReference type="AlphaFoldDB" id="A0A2S9XEQ9"/>
<dbReference type="GO" id="GO:0050660">
    <property type="term" value="F:flavin adenine dinucleotide binding"/>
    <property type="evidence" value="ECO:0007669"/>
    <property type="project" value="InterPro"/>
</dbReference>
<dbReference type="GO" id="GO:0033539">
    <property type="term" value="P:fatty acid beta-oxidation using acyl-CoA dehydrogenase"/>
    <property type="evidence" value="ECO:0007669"/>
    <property type="project" value="TreeGrafter"/>
</dbReference>
<evidence type="ECO:0000313" key="12">
    <source>
        <dbReference type="Proteomes" id="UP000237968"/>
    </source>
</evidence>
<feature type="domain" description="Acyl-CoA dehydrogenase/oxidase C-terminal" evidence="8">
    <location>
        <begin position="241"/>
        <end position="393"/>
    </location>
</feature>
<feature type="domain" description="Acyl-CoA dehydrogenase/oxidase N-terminal" evidence="10">
    <location>
        <begin position="11"/>
        <end position="125"/>
    </location>
</feature>